<feature type="binding site" evidence="21">
    <location>
        <position position="1079"/>
    </location>
    <ligand>
        <name>ATP</name>
        <dbReference type="ChEBI" id="CHEBI:30616"/>
    </ligand>
</feature>
<feature type="binding site" evidence="21">
    <location>
        <position position="1080"/>
    </location>
    <ligand>
        <name>ATP</name>
        <dbReference type="ChEBI" id="CHEBI:30616"/>
    </ligand>
</feature>
<feature type="domain" description="P-type ATPase N-terminal" evidence="26">
    <location>
        <begin position="112"/>
        <end position="170"/>
    </location>
</feature>
<evidence type="ECO:0000256" key="19">
    <source>
        <dbReference type="ARBA" id="ARBA00052223"/>
    </source>
</evidence>
<accession>A0AAE0J2C5</accession>
<feature type="compositionally biased region" description="Basic residues" evidence="25">
    <location>
        <begin position="1395"/>
        <end position="1409"/>
    </location>
</feature>
<dbReference type="SUPFAM" id="SSF56784">
    <property type="entry name" value="HAD-like"/>
    <property type="match status" value="1"/>
</dbReference>
<dbReference type="Gene3D" id="2.70.150.10">
    <property type="entry name" value="Calcium-transporting ATPase, cytoplasmic transduction domain A"/>
    <property type="match status" value="1"/>
</dbReference>
<evidence type="ECO:0000256" key="7">
    <source>
        <dbReference type="ARBA" id="ARBA00022723"/>
    </source>
</evidence>
<reference evidence="28" key="2">
    <citation type="submission" date="2023-06" db="EMBL/GenBank/DDBJ databases">
        <authorList>
            <consortium name="Lawrence Berkeley National Laboratory"/>
            <person name="Haridas S."/>
            <person name="Hensen N."/>
            <person name="Bonometti L."/>
            <person name="Westerberg I."/>
            <person name="Brannstrom I.O."/>
            <person name="Guillou S."/>
            <person name="Cros-Aarteil S."/>
            <person name="Calhoun S."/>
            <person name="Kuo A."/>
            <person name="Mondo S."/>
            <person name="Pangilinan J."/>
            <person name="Riley R."/>
            <person name="Labutti K."/>
            <person name="Andreopoulos B."/>
            <person name="Lipzen A."/>
            <person name="Chen C."/>
            <person name="Yanf M."/>
            <person name="Daum C."/>
            <person name="Ng V."/>
            <person name="Clum A."/>
            <person name="Steindorff A."/>
            <person name="Ohm R."/>
            <person name="Martin F."/>
            <person name="Silar P."/>
            <person name="Natvig D."/>
            <person name="Lalanne C."/>
            <person name="Gautier V."/>
            <person name="Ament-Velasquez S.L."/>
            <person name="Kruys A."/>
            <person name="Hutchinson M.I."/>
            <person name="Powell A.J."/>
            <person name="Barry K."/>
            <person name="Miller A.N."/>
            <person name="Grigoriev I.V."/>
            <person name="Debuchy R."/>
            <person name="Gladieux P."/>
            <person name="Thoren M.H."/>
            <person name="Johannesson H."/>
        </authorList>
    </citation>
    <scope>NUCLEOTIDE SEQUENCE</scope>
    <source>
        <strain evidence="28">CBS 560.94</strain>
    </source>
</reference>
<feature type="transmembrane region" description="Helical" evidence="23">
    <location>
        <begin position="1165"/>
        <end position="1186"/>
    </location>
</feature>
<evidence type="ECO:0000256" key="15">
    <source>
        <dbReference type="ARBA" id="ARBA00034036"/>
    </source>
</evidence>
<feature type="transmembrane region" description="Helical" evidence="23">
    <location>
        <begin position="1137"/>
        <end position="1153"/>
    </location>
</feature>
<dbReference type="InterPro" id="IPR036412">
    <property type="entry name" value="HAD-like_sf"/>
</dbReference>
<dbReference type="Gene3D" id="3.40.50.1000">
    <property type="entry name" value="HAD superfamily/HAD-like"/>
    <property type="match status" value="1"/>
</dbReference>
<evidence type="ECO:0000256" key="14">
    <source>
        <dbReference type="ARBA" id="ARBA00023136"/>
    </source>
</evidence>
<keyword evidence="11 23" id="KW-1278">Translocase</keyword>
<dbReference type="Pfam" id="PF13246">
    <property type="entry name" value="Cation_ATPase"/>
    <property type="match status" value="1"/>
</dbReference>
<dbReference type="GeneID" id="87860748"/>
<keyword evidence="7 22" id="KW-0479">Metal-binding</keyword>
<feature type="transmembrane region" description="Helical" evidence="23">
    <location>
        <begin position="1224"/>
        <end position="1245"/>
    </location>
</feature>
<dbReference type="GO" id="GO:0006897">
    <property type="term" value="P:endocytosis"/>
    <property type="evidence" value="ECO:0007669"/>
    <property type="project" value="UniProtKB-ARBA"/>
</dbReference>
<evidence type="ECO:0000256" key="5">
    <source>
        <dbReference type="ARBA" id="ARBA00022475"/>
    </source>
</evidence>
<dbReference type="InterPro" id="IPR008250">
    <property type="entry name" value="ATPase_P-typ_transduc_dom_A_sf"/>
</dbReference>
<feature type="transmembrane region" description="Helical" evidence="23">
    <location>
        <begin position="508"/>
        <end position="531"/>
    </location>
</feature>
<dbReference type="EC" id="7.6.2.1" evidence="23"/>
<dbReference type="GO" id="GO:0070867">
    <property type="term" value="C:mating projection tip membrane"/>
    <property type="evidence" value="ECO:0007669"/>
    <property type="project" value="UniProtKB-ARBA"/>
</dbReference>
<comment type="catalytic activity">
    <reaction evidence="15 23">
        <text>ATP + H2O + phospholipidSide 1 = ADP + phosphate + phospholipidSide 2.</text>
        <dbReference type="EC" id="7.6.2.1"/>
    </reaction>
</comment>
<comment type="catalytic activity">
    <reaction evidence="17">
        <text>a beta-D-glucosyl-(1&lt;-&gt;1')-N-acylsphing-4-enine(out) + ATP + H2O = a beta-D-glucosyl-(1&lt;-&gt;1')-N-acylsphing-4-enine(in) + ADP + phosphate + H(+)</text>
        <dbReference type="Rhea" id="RHEA:66036"/>
        <dbReference type="ChEBI" id="CHEBI:15377"/>
        <dbReference type="ChEBI" id="CHEBI:15378"/>
        <dbReference type="ChEBI" id="CHEBI:22801"/>
        <dbReference type="ChEBI" id="CHEBI:30616"/>
        <dbReference type="ChEBI" id="CHEBI:43474"/>
        <dbReference type="ChEBI" id="CHEBI:456216"/>
    </reaction>
    <physiologicalReaction direction="left-to-right" evidence="17">
        <dbReference type="Rhea" id="RHEA:66037"/>
    </physiologicalReaction>
</comment>
<comment type="catalytic activity">
    <reaction evidence="18">
        <text>a 1,2-diacyl-sn-glycero-3-phospho-L-serine(out) + ATP + H2O = a 1,2-diacyl-sn-glycero-3-phospho-L-serine(in) + ADP + phosphate + H(+)</text>
        <dbReference type="Rhea" id="RHEA:38567"/>
        <dbReference type="ChEBI" id="CHEBI:15377"/>
        <dbReference type="ChEBI" id="CHEBI:15378"/>
        <dbReference type="ChEBI" id="CHEBI:30616"/>
        <dbReference type="ChEBI" id="CHEBI:43474"/>
        <dbReference type="ChEBI" id="CHEBI:57262"/>
        <dbReference type="ChEBI" id="CHEBI:456216"/>
    </reaction>
    <physiologicalReaction direction="left-to-right" evidence="18">
        <dbReference type="Rhea" id="RHEA:38568"/>
    </physiologicalReaction>
</comment>
<dbReference type="EMBL" id="JAUEPP010000009">
    <property type="protein sequence ID" value="KAK3334926.1"/>
    <property type="molecule type" value="Genomic_DNA"/>
</dbReference>
<feature type="region of interest" description="Disordered" evidence="25">
    <location>
        <begin position="1544"/>
        <end position="1573"/>
    </location>
</feature>
<feature type="region of interest" description="Disordered" evidence="25">
    <location>
        <begin position="1"/>
        <end position="95"/>
    </location>
</feature>
<dbReference type="NCBIfam" id="TIGR01652">
    <property type="entry name" value="ATPase-Plipid"/>
    <property type="match status" value="1"/>
</dbReference>
<dbReference type="SUPFAM" id="SSF81665">
    <property type="entry name" value="Calcium ATPase, transmembrane domain M"/>
    <property type="match status" value="1"/>
</dbReference>
<evidence type="ECO:0000256" key="10">
    <source>
        <dbReference type="ARBA" id="ARBA00022842"/>
    </source>
</evidence>
<keyword evidence="8 21" id="KW-0547">Nucleotide-binding</keyword>
<feature type="binding site" evidence="22">
    <location>
        <position position="622"/>
    </location>
    <ligand>
        <name>Mg(2+)</name>
        <dbReference type="ChEBI" id="CHEBI:18420"/>
    </ligand>
</feature>
<dbReference type="CDD" id="cd02073">
    <property type="entry name" value="P-type_ATPase_APLT_Dnf-like"/>
    <property type="match status" value="1"/>
</dbReference>
<feature type="compositionally biased region" description="Low complexity" evidence="25">
    <location>
        <begin position="38"/>
        <end position="54"/>
    </location>
</feature>
<keyword evidence="14 23" id="KW-0472">Membrane</keyword>
<dbReference type="InterPro" id="IPR006539">
    <property type="entry name" value="P-type_ATPase_IV"/>
</dbReference>
<comment type="similarity">
    <text evidence="3 23">Belongs to the cation transport ATPase (P-type) (TC 3.A.3) family. Type IV subfamily.</text>
</comment>
<evidence type="ECO:0000256" key="9">
    <source>
        <dbReference type="ARBA" id="ARBA00022840"/>
    </source>
</evidence>
<dbReference type="InterPro" id="IPR044492">
    <property type="entry name" value="P_typ_ATPase_HD_dom"/>
</dbReference>
<evidence type="ECO:0000259" key="27">
    <source>
        <dbReference type="Pfam" id="PF16212"/>
    </source>
</evidence>
<feature type="binding site" evidence="22">
    <location>
        <position position="624"/>
    </location>
    <ligand>
        <name>Mg(2+)</name>
        <dbReference type="ChEBI" id="CHEBI:18420"/>
    </ligand>
</feature>
<keyword evidence="6 23" id="KW-0812">Transmembrane</keyword>
<evidence type="ECO:0000256" key="12">
    <source>
        <dbReference type="ARBA" id="ARBA00022989"/>
    </source>
</evidence>
<feature type="binding site" evidence="21">
    <location>
        <position position="798"/>
    </location>
    <ligand>
        <name>ATP</name>
        <dbReference type="ChEBI" id="CHEBI:30616"/>
    </ligand>
</feature>
<feature type="binding site" evidence="21">
    <location>
        <position position="821"/>
    </location>
    <ligand>
        <name>ATP</name>
        <dbReference type="ChEBI" id="CHEBI:30616"/>
    </ligand>
</feature>
<sequence length="1573" mass="176565">MTPRPADEDEGGIEPTPINSTQRSRWATRKLTVKSSGLKRLSLKNRNNNGNALGAEKKRASKHSGKSDSTAGQSEAPPSTAGGDAGKDDADGEHSEPRTIFCGLPLADEFKDDEGHPTQQYPRNKIRTAKYTPLSFVPKNLWFQFHNIANIFFLFLVILVIFPIFGGVNPGLNAVPLIVIICVTAIKDAVEDYRRTILDNVLNNAPVHKLHGIPNVNVEADNVSLWRRFKKANSRIFGALWHKTEGLWKKEDDNPILKNHTASHDEPDPRMSMESRTDRRSLNVQRDDVEMTPVPSPLPRQPNEMDFPGEGSSRQIDGQYALQEIKGDLVNRNLPISGKARFAKDAWKSLVVGDFVRIYNDDEIPADIIILATSDPDGACYVETKNLDGETNLKVRSALRCGRGMKHARDCERAQFIIESEPPQPNLYKYNGAVKWLQELPNDEDGDPIEMSEPISIDNMLLRGCNLRNTEWALGVVVFTGHDTKIMMNAGVTPSKRARIARELNVNVVYNFCILMIMCLIAAIANGVAWAKTDASSYWFEWGSIGGTAGLTGFITFWAAVVVFQNLVPISLYISLEIVRTLQAYFIYSDIHMYYEPIDAPCIPKSWNISDDVGQIEYIFSDKTGTLTQNVMEFKKATINGQPYGEAYTEAQIGMSKRNGGVDIDSEIAKIKNEIEQAKARALMGLREIHNNPYLHDEDLTFVAPDFVDDLAGKHGPEQQKANEHFMLALALCHTVVAEKQPGDSPKMIFKAQSPDEAALVATARDMGFTVLGMSDGGVNVNVMGKDMHYPVLNIIEFNSSRKRMSAIVRMPDGKIILFCKGADSIIYSRLKRGEQKELRKETAEHLEMFAVEGLRTLCIAEKELTEQEYYEWKKEHDIAATALENREEKLEEIADKIEQDLTLLGGTAIEDRLQDGVPDAIELLGNAGIKLWVLTGDKVETAINIGFSCNLLNNDMDLVRLQVTEDEAGVQLEAEYLRLAEEELDRGLAKFGMTGSDEELKQAKKDHEAPAPTHGLVIDGFTLRWVLSDTLKQKFLLLCKQCKSVLCCRVSPAQKAAVVSMVKNGLDVMTLSIGDGANDVAMIQEADVGVGIAGEEGRQAVMSSDYAIGQFRFLTRLVLVHGRWSYRRLAETISNFFYKNMVWTWAIFWFQVFCDFDISYIFDYTYILMFNLFFTSIPVILMGVLDQDVSDTVSLAVPQLYRRGIERLEWTQTKFWAYMADGIYQSVMSFFIPFIFCILTPAASGNGLDVQERTRLGAYIAHPAVMTINMYILMNTYRWDWVMLLVVFLSDIFIFFWTGIYTATSYSAQFYQAAPQVYAEFTFWMAFIVTPTICLLPRLVTKCIQKQMFPYDVDIIRERISTGEYKAIEAPVVAPAEDDALKGTSSGSSESSSRRAKSKSSKHSKHTHYASVDEDRRPIYPPSVTTHNTRAQNGSDGTNYTRHSLDTNQLEALDTTDTNQLEDEPPIGGGRPSIDRARPSYDRLRRSMDASRERVRQSLEQSNDFTSAARLSRIESTHSAQNLPTPGAQRRFNLTTVRKRGLSVFSKQSEDEVPHPGIEDVEEGDKRRESQQ</sequence>
<evidence type="ECO:0000256" key="22">
    <source>
        <dbReference type="PIRSR" id="PIRSR606539-3"/>
    </source>
</evidence>
<dbReference type="GO" id="GO:0140351">
    <property type="term" value="F:glycosylceramide flippase activity"/>
    <property type="evidence" value="ECO:0007669"/>
    <property type="project" value="UniProtKB-ARBA"/>
</dbReference>
<dbReference type="FunFam" id="3.40.1110.10:FF:000048">
    <property type="entry name" value="Phospholipid-transporting ATPase"/>
    <property type="match status" value="1"/>
</dbReference>
<comment type="subcellular location">
    <subcellularLocation>
        <location evidence="2">Cell membrane</location>
        <topology evidence="2">Multi-pass membrane protein</topology>
    </subcellularLocation>
    <subcellularLocation>
        <location evidence="23">Membrane</location>
        <topology evidence="23">Multi-pass membrane protein</topology>
    </subcellularLocation>
</comment>
<keyword evidence="13" id="KW-0445">Lipid transport</keyword>
<name>A0AAE0J2C5_9PEZI</name>
<keyword evidence="4" id="KW-0813">Transport</keyword>
<feature type="compositionally biased region" description="Polar residues" evidence="25">
    <location>
        <begin position="67"/>
        <end position="77"/>
    </location>
</feature>
<organism evidence="28 29">
    <name type="scientific">Neurospora tetraspora</name>
    <dbReference type="NCBI Taxonomy" id="94610"/>
    <lineage>
        <taxon>Eukaryota</taxon>
        <taxon>Fungi</taxon>
        <taxon>Dikarya</taxon>
        <taxon>Ascomycota</taxon>
        <taxon>Pezizomycotina</taxon>
        <taxon>Sordariomycetes</taxon>
        <taxon>Sordariomycetidae</taxon>
        <taxon>Sordariales</taxon>
        <taxon>Sordariaceae</taxon>
        <taxon>Neurospora</taxon>
    </lineage>
</organism>
<evidence type="ECO:0000256" key="20">
    <source>
        <dbReference type="PIRSR" id="PIRSR606539-1"/>
    </source>
</evidence>
<dbReference type="GO" id="GO:0140346">
    <property type="term" value="F:phosphatidylserine flippase activity"/>
    <property type="evidence" value="ECO:0007669"/>
    <property type="project" value="UniProtKB-ARBA"/>
</dbReference>
<dbReference type="PROSITE" id="PS00154">
    <property type="entry name" value="ATPASE_E1_E2"/>
    <property type="match status" value="1"/>
</dbReference>
<comment type="catalytic activity">
    <reaction evidence="16">
        <text>a 1,2-diacyl-sn-glycero-3-phosphoethanolamine(out) + ATP + H2O = a 1,2-diacyl-sn-glycero-3-phosphoethanolamine(in) + ADP + phosphate + H(+)</text>
        <dbReference type="Rhea" id="RHEA:66132"/>
        <dbReference type="ChEBI" id="CHEBI:15377"/>
        <dbReference type="ChEBI" id="CHEBI:15378"/>
        <dbReference type="ChEBI" id="CHEBI:30616"/>
        <dbReference type="ChEBI" id="CHEBI:43474"/>
        <dbReference type="ChEBI" id="CHEBI:64612"/>
        <dbReference type="ChEBI" id="CHEBI:456216"/>
    </reaction>
    <physiologicalReaction direction="left-to-right" evidence="16">
        <dbReference type="Rhea" id="RHEA:66133"/>
    </physiologicalReaction>
</comment>
<gene>
    <name evidence="28" type="ORF">B0H65DRAFT_337801</name>
</gene>
<dbReference type="RefSeq" id="XP_062677092.1">
    <property type="nucleotide sequence ID" value="XM_062823594.1"/>
</dbReference>
<feature type="domain" description="P-type ATPase C-terminal" evidence="27">
    <location>
        <begin position="1102"/>
        <end position="1351"/>
    </location>
</feature>
<evidence type="ECO:0000313" key="29">
    <source>
        <dbReference type="Proteomes" id="UP001278500"/>
    </source>
</evidence>
<protein>
    <recommendedName>
        <fullName evidence="23">Phospholipid-transporting ATPase</fullName>
        <ecNumber evidence="23">7.6.2.1</ecNumber>
    </recommendedName>
</protein>
<dbReference type="InterPro" id="IPR023299">
    <property type="entry name" value="ATPase_P-typ_cyto_dom_N"/>
</dbReference>
<evidence type="ECO:0000256" key="8">
    <source>
        <dbReference type="ARBA" id="ARBA00022741"/>
    </source>
</evidence>
<feature type="transmembrane region" description="Helical" evidence="23">
    <location>
        <begin position="1322"/>
        <end position="1341"/>
    </location>
</feature>
<feature type="binding site" evidence="21">
    <location>
        <position position="938"/>
    </location>
    <ligand>
        <name>ATP</name>
        <dbReference type="ChEBI" id="CHEBI:30616"/>
    </ligand>
</feature>
<evidence type="ECO:0000256" key="24">
    <source>
        <dbReference type="SAM" id="Coils"/>
    </source>
</evidence>
<keyword evidence="9 21" id="KW-0067">ATP-binding</keyword>
<feature type="binding site" evidence="21">
    <location>
        <position position="623"/>
    </location>
    <ligand>
        <name>ATP</name>
        <dbReference type="ChEBI" id="CHEBI:30616"/>
    </ligand>
</feature>
<dbReference type="GO" id="GO:0016887">
    <property type="term" value="F:ATP hydrolysis activity"/>
    <property type="evidence" value="ECO:0007669"/>
    <property type="project" value="InterPro"/>
</dbReference>
<feature type="binding site" evidence="21">
    <location>
        <position position="757"/>
    </location>
    <ligand>
        <name>ATP</name>
        <dbReference type="ChEBI" id="CHEBI:30616"/>
    </ligand>
</feature>
<dbReference type="InterPro" id="IPR023214">
    <property type="entry name" value="HAD_sf"/>
</dbReference>
<dbReference type="GO" id="GO:0007163">
    <property type="term" value="P:establishment or maintenance of cell polarity"/>
    <property type="evidence" value="ECO:0007669"/>
    <property type="project" value="UniProtKB-ARBA"/>
</dbReference>
<feature type="transmembrane region" description="Helical" evidence="23">
    <location>
        <begin position="551"/>
        <end position="574"/>
    </location>
</feature>
<dbReference type="InterPro" id="IPR018303">
    <property type="entry name" value="ATPase_P-typ_P_site"/>
</dbReference>
<dbReference type="Pfam" id="PF16212">
    <property type="entry name" value="PhoLip_ATPase_C"/>
    <property type="match status" value="1"/>
</dbReference>
<evidence type="ECO:0000256" key="11">
    <source>
        <dbReference type="ARBA" id="ARBA00022967"/>
    </source>
</evidence>
<feature type="binding site" evidence="21">
    <location>
        <position position="1050"/>
    </location>
    <ligand>
        <name>ATP</name>
        <dbReference type="ChEBI" id="CHEBI:30616"/>
    </ligand>
</feature>
<comment type="caution">
    <text evidence="28">The sequence shown here is derived from an EMBL/GenBank/DDBJ whole genome shotgun (WGS) entry which is preliminary data.</text>
</comment>
<dbReference type="PANTHER" id="PTHR24092:SF180">
    <property type="entry name" value="PHOSPHOLIPID-TRANSPORTING ATPASE DNF1-RELATED"/>
    <property type="match status" value="1"/>
</dbReference>
<feature type="binding site" evidence="21">
    <location>
        <position position="936"/>
    </location>
    <ligand>
        <name>ATP</name>
        <dbReference type="ChEBI" id="CHEBI:30616"/>
    </ligand>
</feature>
<dbReference type="PANTHER" id="PTHR24092">
    <property type="entry name" value="PROBABLE PHOSPHOLIPID-TRANSPORTING ATPASE"/>
    <property type="match status" value="1"/>
</dbReference>
<feature type="transmembrane region" description="Helical" evidence="23">
    <location>
        <begin position="148"/>
        <end position="165"/>
    </location>
</feature>
<feature type="compositionally biased region" description="Low complexity" evidence="25">
    <location>
        <begin position="1383"/>
        <end position="1392"/>
    </location>
</feature>
<dbReference type="FunFam" id="3.40.50.1000:FF:000001">
    <property type="entry name" value="Phospholipid-transporting ATPase IC"/>
    <property type="match status" value="1"/>
</dbReference>
<keyword evidence="12 23" id="KW-1133">Transmembrane helix</keyword>
<feature type="compositionally biased region" description="Basic and acidic residues" evidence="25">
    <location>
        <begin position="1488"/>
        <end position="1498"/>
    </location>
</feature>
<feature type="binding site" evidence="21">
    <location>
        <position position="624"/>
    </location>
    <ligand>
        <name>ATP</name>
        <dbReference type="ChEBI" id="CHEBI:30616"/>
    </ligand>
</feature>
<evidence type="ECO:0000256" key="4">
    <source>
        <dbReference type="ARBA" id="ARBA00022448"/>
    </source>
</evidence>
<dbReference type="GO" id="GO:1990531">
    <property type="term" value="C:phospholipid-translocating ATPase complex"/>
    <property type="evidence" value="ECO:0007669"/>
    <property type="project" value="UniProtKB-ARBA"/>
</dbReference>
<keyword evidence="5" id="KW-1003">Cell membrane</keyword>
<evidence type="ECO:0000259" key="26">
    <source>
        <dbReference type="Pfam" id="PF16209"/>
    </source>
</evidence>
<feature type="region of interest" description="Disordered" evidence="25">
    <location>
        <begin position="1488"/>
        <end position="1507"/>
    </location>
</feature>
<feature type="binding site" evidence="21">
    <location>
        <position position="937"/>
    </location>
    <ligand>
        <name>ATP</name>
        <dbReference type="ChEBI" id="CHEBI:30616"/>
    </ligand>
</feature>
<comment type="catalytic activity">
    <reaction evidence="19">
        <text>a 1,2-diacyl-sn-glycero-3-phosphocholine(out) + ATP + H2O = a 1,2-diacyl-sn-glycero-3-phosphocholine(in) + ADP + phosphate + H(+)</text>
        <dbReference type="Rhea" id="RHEA:38583"/>
        <dbReference type="ChEBI" id="CHEBI:15377"/>
        <dbReference type="ChEBI" id="CHEBI:15378"/>
        <dbReference type="ChEBI" id="CHEBI:30616"/>
        <dbReference type="ChEBI" id="CHEBI:43474"/>
        <dbReference type="ChEBI" id="CHEBI:57643"/>
        <dbReference type="ChEBI" id="CHEBI:456216"/>
    </reaction>
    <physiologicalReaction direction="left-to-right" evidence="19">
        <dbReference type="Rhea" id="RHEA:38584"/>
    </physiologicalReaction>
</comment>
<dbReference type="InterPro" id="IPR032630">
    <property type="entry name" value="P_typ_ATPase_c"/>
</dbReference>
<dbReference type="SUPFAM" id="SSF81653">
    <property type="entry name" value="Calcium ATPase, transduction domain A"/>
    <property type="match status" value="1"/>
</dbReference>
<reference evidence="28" key="1">
    <citation type="journal article" date="2023" name="Mol. Phylogenet. Evol.">
        <title>Genome-scale phylogeny and comparative genomics of the fungal order Sordariales.</title>
        <authorList>
            <person name="Hensen N."/>
            <person name="Bonometti L."/>
            <person name="Westerberg I."/>
            <person name="Brannstrom I.O."/>
            <person name="Guillou S."/>
            <person name="Cros-Aarteil S."/>
            <person name="Calhoun S."/>
            <person name="Haridas S."/>
            <person name="Kuo A."/>
            <person name="Mondo S."/>
            <person name="Pangilinan J."/>
            <person name="Riley R."/>
            <person name="LaButti K."/>
            <person name="Andreopoulos B."/>
            <person name="Lipzen A."/>
            <person name="Chen C."/>
            <person name="Yan M."/>
            <person name="Daum C."/>
            <person name="Ng V."/>
            <person name="Clum A."/>
            <person name="Steindorff A."/>
            <person name="Ohm R.A."/>
            <person name="Martin F."/>
            <person name="Silar P."/>
            <person name="Natvig D.O."/>
            <person name="Lalanne C."/>
            <person name="Gautier V."/>
            <person name="Ament-Velasquez S.L."/>
            <person name="Kruys A."/>
            <person name="Hutchinson M.I."/>
            <person name="Powell A.J."/>
            <person name="Barry K."/>
            <person name="Miller A.N."/>
            <person name="Grigoriev I.V."/>
            <person name="Debuchy R."/>
            <person name="Gladieux P."/>
            <person name="Hiltunen Thoren M."/>
            <person name="Johannesson H."/>
        </authorList>
    </citation>
    <scope>NUCLEOTIDE SEQUENCE</scope>
    <source>
        <strain evidence="28">CBS 560.94</strain>
    </source>
</reference>
<evidence type="ECO:0000313" key="28">
    <source>
        <dbReference type="EMBL" id="KAK3334926.1"/>
    </source>
</evidence>
<keyword evidence="29" id="KW-1185">Reference proteome</keyword>
<feature type="compositionally biased region" description="Basic and acidic residues" evidence="25">
    <location>
        <begin position="85"/>
        <end position="95"/>
    </location>
</feature>
<feature type="compositionally biased region" description="Polar residues" evidence="25">
    <location>
        <begin position="1424"/>
        <end position="1460"/>
    </location>
</feature>
<evidence type="ECO:0000256" key="2">
    <source>
        <dbReference type="ARBA" id="ARBA00004651"/>
    </source>
</evidence>
<dbReference type="GO" id="GO:0099040">
    <property type="term" value="P:ceramide translocation"/>
    <property type="evidence" value="ECO:0007669"/>
    <property type="project" value="UniProtKB-ARBA"/>
</dbReference>
<evidence type="ECO:0000256" key="1">
    <source>
        <dbReference type="ARBA" id="ARBA00001946"/>
    </source>
</evidence>
<feature type="coiled-coil region" evidence="24">
    <location>
        <begin position="874"/>
        <end position="901"/>
    </location>
</feature>
<feature type="binding site" evidence="22">
    <location>
        <position position="1076"/>
    </location>
    <ligand>
        <name>Mg(2+)</name>
        <dbReference type="ChEBI" id="CHEBI:18420"/>
    </ligand>
</feature>
<feature type="binding site" evidence="21">
    <location>
        <position position="622"/>
    </location>
    <ligand>
        <name>ATP</name>
        <dbReference type="ChEBI" id="CHEBI:30616"/>
    </ligand>
</feature>
<feature type="region of interest" description="Disordered" evidence="25">
    <location>
        <begin position="1379"/>
        <end position="1479"/>
    </location>
</feature>
<dbReference type="Gene3D" id="3.40.1110.10">
    <property type="entry name" value="Calcium-transporting ATPase, cytoplasmic domain N"/>
    <property type="match status" value="1"/>
</dbReference>
<comment type="cofactor">
    <cofactor evidence="1 22">
        <name>Mg(2+)</name>
        <dbReference type="ChEBI" id="CHEBI:18420"/>
    </cofactor>
</comment>
<evidence type="ECO:0000256" key="6">
    <source>
        <dbReference type="ARBA" id="ARBA00022692"/>
    </source>
</evidence>
<dbReference type="NCBIfam" id="TIGR01494">
    <property type="entry name" value="ATPase_P-type"/>
    <property type="match status" value="1"/>
</dbReference>
<dbReference type="InterPro" id="IPR023298">
    <property type="entry name" value="ATPase_P-typ_TM_dom_sf"/>
</dbReference>
<feature type="transmembrane region" description="Helical" evidence="23">
    <location>
        <begin position="1282"/>
        <end position="1302"/>
    </location>
</feature>
<evidence type="ECO:0000256" key="18">
    <source>
        <dbReference type="ARBA" id="ARBA00051303"/>
    </source>
</evidence>
<dbReference type="FunFam" id="3.40.50.1000:FF:000108">
    <property type="entry name" value="Phospholipid-transporting ATPase"/>
    <property type="match status" value="1"/>
</dbReference>
<feature type="transmembrane region" description="Helical" evidence="23">
    <location>
        <begin position="1257"/>
        <end position="1275"/>
    </location>
</feature>
<dbReference type="Proteomes" id="UP001278500">
    <property type="component" value="Unassembled WGS sequence"/>
</dbReference>
<evidence type="ECO:0000256" key="23">
    <source>
        <dbReference type="RuleBase" id="RU362033"/>
    </source>
</evidence>
<feature type="active site" description="4-aspartylphosphate intermediate" evidence="20">
    <location>
        <position position="622"/>
    </location>
</feature>
<feature type="compositionally biased region" description="Basic and acidic residues" evidence="25">
    <location>
        <begin position="1549"/>
        <end position="1573"/>
    </location>
</feature>
<evidence type="ECO:0000256" key="3">
    <source>
        <dbReference type="ARBA" id="ARBA00008109"/>
    </source>
</evidence>
<dbReference type="InterPro" id="IPR001757">
    <property type="entry name" value="P_typ_ATPase"/>
</dbReference>
<dbReference type="GO" id="GO:0000287">
    <property type="term" value="F:magnesium ion binding"/>
    <property type="evidence" value="ECO:0007669"/>
    <property type="project" value="UniProtKB-UniRule"/>
</dbReference>
<dbReference type="InterPro" id="IPR032631">
    <property type="entry name" value="P-type_ATPase_N"/>
</dbReference>
<feature type="binding site" evidence="21">
    <location>
        <position position="1056"/>
    </location>
    <ligand>
        <name>ATP</name>
        <dbReference type="ChEBI" id="CHEBI:30616"/>
    </ligand>
</feature>
<evidence type="ECO:0000256" key="21">
    <source>
        <dbReference type="PIRSR" id="PIRSR606539-2"/>
    </source>
</evidence>
<dbReference type="PRINTS" id="PR00119">
    <property type="entry name" value="CATATPASE"/>
</dbReference>
<dbReference type="SUPFAM" id="SSF81660">
    <property type="entry name" value="Metal cation-transporting ATPase, ATP-binding domain N"/>
    <property type="match status" value="1"/>
</dbReference>
<feature type="binding site" evidence="22">
    <location>
        <position position="1080"/>
    </location>
    <ligand>
        <name>Mg(2+)</name>
        <dbReference type="ChEBI" id="CHEBI:18420"/>
    </ligand>
</feature>
<dbReference type="Pfam" id="PF16209">
    <property type="entry name" value="PhoLip_ATPase_N"/>
    <property type="match status" value="1"/>
</dbReference>
<keyword evidence="24" id="KW-0175">Coiled coil</keyword>
<evidence type="ECO:0000256" key="13">
    <source>
        <dbReference type="ARBA" id="ARBA00023055"/>
    </source>
</evidence>
<dbReference type="SFLD" id="SFLDF00027">
    <property type="entry name" value="p-type_atpase"/>
    <property type="match status" value="1"/>
</dbReference>
<evidence type="ECO:0000256" key="25">
    <source>
        <dbReference type="SAM" id="MobiDB-lite"/>
    </source>
</evidence>
<dbReference type="GO" id="GO:0005524">
    <property type="term" value="F:ATP binding"/>
    <property type="evidence" value="ECO:0007669"/>
    <property type="project" value="UniProtKB-UniRule"/>
</dbReference>
<proteinExistence type="inferred from homology"/>
<feature type="region of interest" description="Disordered" evidence="25">
    <location>
        <begin position="252"/>
        <end position="285"/>
    </location>
</feature>
<dbReference type="SFLD" id="SFLDS00003">
    <property type="entry name" value="Haloacid_Dehalogenase"/>
    <property type="match status" value="1"/>
</dbReference>
<keyword evidence="10 22" id="KW-0460">Magnesium</keyword>
<feature type="binding site" evidence="21">
    <location>
        <position position="856"/>
    </location>
    <ligand>
        <name>ATP</name>
        <dbReference type="ChEBI" id="CHEBI:30616"/>
    </ligand>
</feature>
<evidence type="ECO:0000256" key="17">
    <source>
        <dbReference type="ARBA" id="ARBA00050913"/>
    </source>
</evidence>
<evidence type="ECO:0000256" key="16">
    <source>
        <dbReference type="ARBA" id="ARBA00049128"/>
    </source>
</evidence>
<dbReference type="SFLD" id="SFLDG00002">
    <property type="entry name" value="C1.7:_P-type_atpase_like"/>
    <property type="match status" value="1"/>
</dbReference>
<feature type="compositionally biased region" description="Basic and acidic residues" evidence="25">
    <location>
        <begin position="262"/>
        <end position="285"/>
    </location>
</feature>